<keyword evidence="1" id="KW-1133">Transmembrane helix</keyword>
<reference evidence="2 3" key="1">
    <citation type="submission" date="2021-08" db="EMBL/GenBank/DDBJ databases">
        <title>WGS of actinomycetes from Thailand.</title>
        <authorList>
            <person name="Thawai C."/>
        </authorList>
    </citation>
    <scope>NUCLEOTIDE SEQUENCE [LARGE SCALE GENOMIC DNA]</scope>
    <source>
        <strain evidence="2 3">PLK6-54</strain>
    </source>
</reference>
<evidence type="ECO:0000313" key="3">
    <source>
        <dbReference type="Proteomes" id="UP000778578"/>
    </source>
</evidence>
<accession>A0ABS7PZS7</accession>
<gene>
    <name evidence="2" type="ORF">K7862_01865</name>
</gene>
<dbReference type="SUPFAM" id="SSF51230">
    <property type="entry name" value="Single hybrid motif"/>
    <property type="match status" value="1"/>
</dbReference>
<keyword evidence="3" id="KW-1185">Reference proteome</keyword>
<evidence type="ECO:0000313" key="2">
    <source>
        <dbReference type="EMBL" id="MBY8876385.1"/>
    </source>
</evidence>
<comment type="caution">
    <text evidence="2">The sequence shown here is derived from an EMBL/GenBank/DDBJ whole genome shotgun (WGS) entry which is preliminary data.</text>
</comment>
<evidence type="ECO:0000256" key="1">
    <source>
        <dbReference type="SAM" id="Phobius"/>
    </source>
</evidence>
<dbReference type="InterPro" id="IPR011053">
    <property type="entry name" value="Single_hybrid_motif"/>
</dbReference>
<feature type="transmembrane region" description="Helical" evidence="1">
    <location>
        <begin position="30"/>
        <end position="48"/>
    </location>
</feature>
<dbReference type="RefSeq" id="WP_222959751.1">
    <property type="nucleotide sequence ID" value="NZ_JAINZZ010000002.1"/>
</dbReference>
<proteinExistence type="predicted"/>
<sequence length="265" mass="26970">MEFRQKALAKLQSPEELDLPVRFARPQGRLALAVCVVVLAAAGVWAVTGTVTSKLSAAGVLTRTEGSYVLQSPVAGQVVQVRAKPGDTLPADAPVLDVRTATGVQSVHTVAAGQVVTLTAAIGAVITTGATVATLERAGRPGEPLVAMLYVQGGTARMPVGAPVELAVPSVPGRYGTLRGTVAGVGQPQSRQQIAAFLGDPVLAGQFAAKGAPVPVLVRLAASASNPSGYRWSTAGGPPTRLTSMTPVGASVHLAAERPLDWLLP</sequence>
<protein>
    <recommendedName>
        <fullName evidence="4">HlyD family efflux transporter periplasmic adaptor subunit</fullName>
    </recommendedName>
</protein>
<evidence type="ECO:0008006" key="4">
    <source>
        <dbReference type="Google" id="ProtNLM"/>
    </source>
</evidence>
<keyword evidence="1" id="KW-0472">Membrane</keyword>
<dbReference type="Gene3D" id="2.40.50.100">
    <property type="match status" value="1"/>
</dbReference>
<dbReference type="EMBL" id="JAINZZ010000002">
    <property type="protein sequence ID" value="MBY8876385.1"/>
    <property type="molecule type" value="Genomic_DNA"/>
</dbReference>
<organism evidence="2 3">
    <name type="scientific">Actinacidiphila acidipaludis</name>
    <dbReference type="NCBI Taxonomy" id="2873382"/>
    <lineage>
        <taxon>Bacteria</taxon>
        <taxon>Bacillati</taxon>
        <taxon>Actinomycetota</taxon>
        <taxon>Actinomycetes</taxon>
        <taxon>Kitasatosporales</taxon>
        <taxon>Streptomycetaceae</taxon>
        <taxon>Actinacidiphila</taxon>
    </lineage>
</organism>
<keyword evidence="1" id="KW-0812">Transmembrane</keyword>
<dbReference type="Proteomes" id="UP000778578">
    <property type="component" value="Unassembled WGS sequence"/>
</dbReference>
<name>A0ABS7PZS7_9ACTN</name>